<evidence type="ECO:0000313" key="4">
    <source>
        <dbReference type="Proteomes" id="UP000504627"/>
    </source>
</evidence>
<feature type="compositionally biased region" description="Basic and acidic residues" evidence="1">
    <location>
        <begin position="200"/>
        <end position="216"/>
    </location>
</feature>
<keyword evidence="2" id="KW-0472">Membrane</keyword>
<organism evidence="4 5">
    <name type="scientific">Pipra filicauda</name>
    <name type="common">Wire-tailed manakin</name>
    <dbReference type="NCBI Taxonomy" id="649802"/>
    <lineage>
        <taxon>Eukaryota</taxon>
        <taxon>Metazoa</taxon>
        <taxon>Chordata</taxon>
        <taxon>Craniata</taxon>
        <taxon>Vertebrata</taxon>
        <taxon>Euteleostomi</taxon>
        <taxon>Archelosauria</taxon>
        <taxon>Archosauria</taxon>
        <taxon>Dinosauria</taxon>
        <taxon>Saurischia</taxon>
        <taxon>Theropoda</taxon>
        <taxon>Coelurosauria</taxon>
        <taxon>Aves</taxon>
        <taxon>Neognathae</taxon>
        <taxon>Neoaves</taxon>
        <taxon>Telluraves</taxon>
        <taxon>Australaves</taxon>
        <taxon>Passeriformes</taxon>
        <taxon>Pipridae</taxon>
        <taxon>Pipra</taxon>
    </lineage>
</organism>
<keyword evidence="2" id="KW-0812">Transmembrane</keyword>
<proteinExistence type="predicted"/>
<dbReference type="Proteomes" id="UP000504627">
    <property type="component" value="Unplaced"/>
</dbReference>
<accession>A0A6J2FXU8</accession>
<name>A0A6J2FXU8_9PASS</name>
<evidence type="ECO:0000256" key="3">
    <source>
        <dbReference type="SAM" id="SignalP"/>
    </source>
</evidence>
<evidence type="ECO:0000256" key="2">
    <source>
        <dbReference type="SAM" id="Phobius"/>
    </source>
</evidence>
<feature type="signal peptide" evidence="3">
    <location>
        <begin position="1"/>
        <end position="28"/>
    </location>
</feature>
<keyword evidence="3" id="KW-0732">Signal</keyword>
<sequence length="305" mass="33231">MLQALGVMVLTRCLPLFLVALQAQDAQSAPMQGQGAVKDSQKIPVVPKELLRALEKAASEMEPETVQKETFQMGGSDRVPFSGEEIQAMPDTSTSDVAKRRPLPAPEPDSMLIPSWYLKRKNSHEFPEEFSEAHPEIPEEVQTDLEEAPSGSATLEKVETAGHWEPGKNYILGTAAAFSVLLLGIALCCIVMSRLRRKDTDKSKAESGEGAGRGEGDQANTKFNNSCRLSPGIFAAELAQLYRNMGTDPAPLPACPSCSLADGASSRENWVSLDSLQPTPSWCPCYQYQQGYFTSEDDDSLMDNK</sequence>
<dbReference type="AlphaFoldDB" id="A0A6J2FXU8"/>
<gene>
    <name evidence="5" type="primary">LOC113983192</name>
</gene>
<feature type="chain" id="PRO_5026872505" evidence="3">
    <location>
        <begin position="29"/>
        <end position="305"/>
    </location>
</feature>
<keyword evidence="4" id="KW-1185">Reference proteome</keyword>
<dbReference type="GeneID" id="113983192"/>
<protein>
    <submittedName>
        <fullName evidence="5">Uncharacterized protein LOC113983192 isoform X1</fullName>
    </submittedName>
</protein>
<evidence type="ECO:0000256" key="1">
    <source>
        <dbReference type="SAM" id="MobiDB-lite"/>
    </source>
</evidence>
<feature type="transmembrane region" description="Helical" evidence="2">
    <location>
        <begin position="170"/>
        <end position="192"/>
    </location>
</feature>
<reference evidence="5" key="1">
    <citation type="submission" date="2025-08" db="UniProtKB">
        <authorList>
            <consortium name="RefSeq"/>
        </authorList>
    </citation>
    <scope>IDENTIFICATION</scope>
    <source>
        <tissue evidence="5">Muscle</tissue>
    </source>
</reference>
<feature type="region of interest" description="Disordered" evidence="1">
    <location>
        <begin position="200"/>
        <end position="222"/>
    </location>
</feature>
<evidence type="ECO:0000313" key="5">
    <source>
        <dbReference type="RefSeq" id="XP_027567891.1"/>
    </source>
</evidence>
<keyword evidence="2" id="KW-1133">Transmembrane helix</keyword>
<dbReference type="InParanoid" id="A0A6J2FXU8"/>
<dbReference type="RefSeq" id="XP_027567891.1">
    <property type="nucleotide sequence ID" value="XM_027712090.2"/>
</dbReference>